<organism evidence="2 3">
    <name type="scientific">Sphingomonas jinjuensis</name>
    <dbReference type="NCBI Taxonomy" id="535907"/>
    <lineage>
        <taxon>Bacteria</taxon>
        <taxon>Pseudomonadati</taxon>
        <taxon>Pseudomonadota</taxon>
        <taxon>Alphaproteobacteria</taxon>
        <taxon>Sphingomonadales</taxon>
        <taxon>Sphingomonadaceae</taxon>
        <taxon>Sphingomonas</taxon>
    </lineage>
</organism>
<feature type="transmembrane region" description="Helical" evidence="1">
    <location>
        <begin position="110"/>
        <end position="130"/>
    </location>
</feature>
<proteinExistence type="predicted"/>
<gene>
    <name evidence="2" type="ORF">GGQ80_001543</name>
</gene>
<accession>A0A840FDJ0</accession>
<name>A0A840FDJ0_9SPHN</name>
<feature type="transmembrane region" description="Helical" evidence="1">
    <location>
        <begin position="184"/>
        <end position="205"/>
    </location>
</feature>
<comment type="caution">
    <text evidence="2">The sequence shown here is derived from an EMBL/GenBank/DDBJ whole genome shotgun (WGS) entry which is preliminary data.</text>
</comment>
<evidence type="ECO:0000313" key="3">
    <source>
        <dbReference type="Proteomes" id="UP000529795"/>
    </source>
</evidence>
<evidence type="ECO:0000256" key="1">
    <source>
        <dbReference type="SAM" id="Phobius"/>
    </source>
</evidence>
<sequence>MSLFDRLHLGRRIAPPAFVVFTLVLIVSGLGLAVLLGTTRGVMLGFDLAALVFFAMSVPRFRRRATDIRQTAADNDANRSALLVLTAVVTLVILAAVYVELRGKNSGVDIGLSIATLVCAWLFSNLVYAFHYAHIFYMAGDAAGGLDFPDTDEPVYWDFVYFSFTLGMTFQTSDVTIRSTAMRVVTIGQCLAAFVFNLGVLAFTINTIGNAG</sequence>
<reference evidence="2 3" key="1">
    <citation type="submission" date="2020-08" db="EMBL/GenBank/DDBJ databases">
        <title>Genomic Encyclopedia of Type Strains, Phase IV (KMG-IV): sequencing the most valuable type-strain genomes for metagenomic binning, comparative biology and taxonomic classification.</title>
        <authorList>
            <person name="Goeker M."/>
        </authorList>
    </citation>
    <scope>NUCLEOTIDE SEQUENCE [LARGE SCALE GENOMIC DNA]</scope>
    <source>
        <strain evidence="2 3">YC6723</strain>
    </source>
</reference>
<protein>
    <submittedName>
        <fullName evidence="2">Putative membrane protein</fullName>
    </submittedName>
</protein>
<keyword evidence="1" id="KW-0472">Membrane</keyword>
<feature type="transmembrane region" description="Helical" evidence="1">
    <location>
        <begin position="80"/>
        <end position="98"/>
    </location>
</feature>
<dbReference type="Proteomes" id="UP000529795">
    <property type="component" value="Unassembled WGS sequence"/>
</dbReference>
<evidence type="ECO:0000313" key="2">
    <source>
        <dbReference type="EMBL" id="MBB4153637.1"/>
    </source>
</evidence>
<feature type="transmembrane region" description="Helical" evidence="1">
    <location>
        <begin position="12"/>
        <end position="36"/>
    </location>
</feature>
<dbReference type="InterPro" id="IPR009781">
    <property type="entry name" value="DUF1345"/>
</dbReference>
<dbReference type="Pfam" id="PF07077">
    <property type="entry name" value="DUF1345"/>
    <property type="match status" value="1"/>
</dbReference>
<dbReference type="AlphaFoldDB" id="A0A840FDJ0"/>
<keyword evidence="1" id="KW-0812">Transmembrane</keyword>
<dbReference type="RefSeq" id="WP_183983433.1">
    <property type="nucleotide sequence ID" value="NZ_JACIEV010000004.1"/>
</dbReference>
<keyword evidence="1" id="KW-1133">Transmembrane helix</keyword>
<dbReference type="EMBL" id="JACIEV010000004">
    <property type="protein sequence ID" value="MBB4153637.1"/>
    <property type="molecule type" value="Genomic_DNA"/>
</dbReference>
<keyword evidence="3" id="KW-1185">Reference proteome</keyword>
<feature type="transmembrane region" description="Helical" evidence="1">
    <location>
        <begin position="42"/>
        <end position="59"/>
    </location>
</feature>